<organism evidence="4 5">
    <name type="scientific">Parafrankia soli</name>
    <dbReference type="NCBI Taxonomy" id="2599596"/>
    <lineage>
        <taxon>Bacteria</taxon>
        <taxon>Bacillati</taxon>
        <taxon>Actinomycetota</taxon>
        <taxon>Actinomycetes</taxon>
        <taxon>Frankiales</taxon>
        <taxon>Frankiaceae</taxon>
        <taxon>Parafrankia</taxon>
    </lineage>
</organism>
<feature type="compositionally biased region" description="Pro residues" evidence="1">
    <location>
        <begin position="632"/>
        <end position="645"/>
    </location>
</feature>
<feature type="compositionally biased region" description="Low complexity" evidence="1">
    <location>
        <begin position="435"/>
        <end position="444"/>
    </location>
</feature>
<dbReference type="SMART" id="SM01043">
    <property type="entry name" value="BTAD"/>
    <property type="match status" value="1"/>
</dbReference>
<feature type="region of interest" description="Disordered" evidence="1">
    <location>
        <begin position="390"/>
        <end position="447"/>
    </location>
</feature>
<evidence type="ECO:0000313" key="5">
    <source>
        <dbReference type="Proteomes" id="UP000179769"/>
    </source>
</evidence>
<feature type="transmembrane region" description="Helical" evidence="2">
    <location>
        <begin position="70"/>
        <end position="92"/>
    </location>
</feature>
<evidence type="ECO:0000256" key="2">
    <source>
        <dbReference type="SAM" id="Phobius"/>
    </source>
</evidence>
<accession>A0A1S1PTA9</accession>
<feature type="compositionally biased region" description="Low complexity" evidence="1">
    <location>
        <begin position="245"/>
        <end position="254"/>
    </location>
</feature>
<dbReference type="RefSeq" id="WP_071065733.1">
    <property type="nucleotide sequence ID" value="NZ_MAXA01000237.1"/>
</dbReference>
<feature type="region of interest" description="Disordered" evidence="1">
    <location>
        <begin position="941"/>
        <end position="972"/>
    </location>
</feature>
<feature type="compositionally biased region" description="Pro residues" evidence="1">
    <location>
        <begin position="364"/>
        <end position="379"/>
    </location>
</feature>
<feature type="region of interest" description="Disordered" evidence="1">
    <location>
        <begin position="360"/>
        <end position="379"/>
    </location>
</feature>
<dbReference type="PANTHER" id="PTHR35807">
    <property type="entry name" value="TRANSCRIPTIONAL REGULATOR REDD-RELATED"/>
    <property type="match status" value="1"/>
</dbReference>
<feature type="domain" description="Bacterial transcriptional activator" evidence="3">
    <location>
        <begin position="801"/>
        <end position="942"/>
    </location>
</feature>
<gene>
    <name evidence="4" type="ORF">BBK14_23665</name>
</gene>
<feature type="compositionally biased region" description="Pro residues" evidence="1">
    <location>
        <begin position="402"/>
        <end position="413"/>
    </location>
</feature>
<dbReference type="Proteomes" id="UP000179769">
    <property type="component" value="Unassembled WGS sequence"/>
</dbReference>
<feature type="transmembrane region" description="Helical" evidence="2">
    <location>
        <begin position="112"/>
        <end position="131"/>
    </location>
</feature>
<dbReference type="InterPro" id="IPR036388">
    <property type="entry name" value="WH-like_DNA-bd_sf"/>
</dbReference>
<feature type="region of interest" description="Disordered" evidence="1">
    <location>
        <begin position="229"/>
        <end position="331"/>
    </location>
</feature>
<evidence type="ECO:0000259" key="3">
    <source>
        <dbReference type="SMART" id="SM01043"/>
    </source>
</evidence>
<dbReference type="SUPFAM" id="SSF48452">
    <property type="entry name" value="TPR-like"/>
    <property type="match status" value="1"/>
</dbReference>
<dbReference type="AlphaFoldDB" id="A0A1S1PTA9"/>
<comment type="caution">
    <text evidence="4">The sequence shown here is derived from an EMBL/GenBank/DDBJ whole genome shotgun (WGS) entry which is preliminary data.</text>
</comment>
<dbReference type="InterPro" id="IPR051677">
    <property type="entry name" value="AfsR-DnrI-RedD_regulator"/>
</dbReference>
<protein>
    <recommendedName>
        <fullName evidence="3">Bacterial transcriptional activator domain-containing protein</fullName>
    </recommendedName>
</protein>
<feature type="transmembrane region" description="Helical" evidence="2">
    <location>
        <begin position="20"/>
        <end position="44"/>
    </location>
</feature>
<feature type="compositionally biased region" description="Pro residues" evidence="1">
    <location>
        <begin position="297"/>
        <end position="331"/>
    </location>
</feature>
<proteinExistence type="predicted"/>
<evidence type="ECO:0000256" key="1">
    <source>
        <dbReference type="SAM" id="MobiDB-lite"/>
    </source>
</evidence>
<dbReference type="EMBL" id="MAXA01000237">
    <property type="protein sequence ID" value="OHV23982.1"/>
    <property type="molecule type" value="Genomic_DNA"/>
</dbReference>
<dbReference type="Gene3D" id="1.25.40.10">
    <property type="entry name" value="Tetratricopeptide repeat domain"/>
    <property type="match status" value="1"/>
</dbReference>
<sequence length="972" mass="101657">MNRRAQPGRIRALHRLGGLLRALAGLTAASAILGAAPAAMWQLVGWPLPDHTPSWTEIVDTASSPLTQDLILGLIGVLFWYAYTLIAVSVAIETVTAIGGWHRPRLPTAGPAQALAAVLVGMILAGLLTAATRTSTSPPTSAVLTAYQRPAPVTTPANPTPHTDTPAVAPTAPAGPSCTVAPYDTLWSLAETWLDDGLRWHEIWALNHDRVQPDGTQLTTPDLLRPGWILHLPPDAQPPTSHTSPAPVTPGTATPLPPAGPAGPQADIPAAPRPTAPAPSAPGTPPRSTPAPGWTPTLPPATPTPAPAPRTAPPSQTPAPPHTMPREAPPIRLPSGAVLPLSLIAALAAAVTIGRLLRTRRRPVPTPPGQPTPTDPPLPLVIREILRASRPPTTDDEDPEPVSDPPGTPPPATSPGATVLYASAPDSQTPPSPTTTPSTSTTPSGLDLVGLAEGLPAELLRTGRLNLHGPTSPAAARAVVLSALADHHRDRAAWPARLIIPGDAVSLLDLPRPLLDALPQVTLTASTEAALDLADREALHRARLTNDTSAPSLDELRDEMPDEMIPTVLLLASAPSPHDGRLAALTHTGAQLGIYTITIDPASDDQPSLPWQLTPAQASDLLHVLADAADQPAPPSVETPAPIAPHTPGAGALPAPPTVAPPPATPAPAPTTPPPPEPAPTSAPEQPTEQINHADQPGRRVRLVLFGRPAFHLDHTPLADGLRTLSLEIAAYLAVHPGGVTGDRLAGELLPDQDPTRARNQIYRAVAALRDTLRTATGDPTLTPILGGKAGYRLDPTLVTVDLWEFDAALNTAGHAPDDPARITALTRATGLATATPLGDTAYDWSTPIVTDLEHRAVDALADLADLHADDHPEQALAYLEQAVTLTPTVEDLYRHVMRIHAARGRPDAVRRTYQRLRDALDTHGLDVDPTPETQALLAHLTRAPSPRPGPTQTGPGRIIRPAIRHPQQPGS</sequence>
<keyword evidence="2" id="KW-1133">Transmembrane helix</keyword>
<dbReference type="Gene3D" id="1.10.10.10">
    <property type="entry name" value="Winged helix-like DNA-binding domain superfamily/Winged helix DNA-binding domain"/>
    <property type="match status" value="1"/>
</dbReference>
<dbReference type="Gene3D" id="3.10.350.10">
    <property type="entry name" value="LysM domain"/>
    <property type="match status" value="1"/>
</dbReference>
<feature type="compositionally biased region" description="Pro residues" evidence="1">
    <location>
        <begin position="271"/>
        <end position="289"/>
    </location>
</feature>
<feature type="compositionally biased region" description="Pro residues" evidence="1">
    <location>
        <begin position="654"/>
        <end position="681"/>
    </location>
</feature>
<dbReference type="Pfam" id="PF03704">
    <property type="entry name" value="BTAD"/>
    <property type="match status" value="1"/>
</dbReference>
<name>A0A1S1PTA9_9ACTN</name>
<evidence type="ECO:0000313" key="4">
    <source>
        <dbReference type="EMBL" id="OHV23982.1"/>
    </source>
</evidence>
<dbReference type="InterPro" id="IPR005158">
    <property type="entry name" value="BTAD"/>
</dbReference>
<dbReference type="InterPro" id="IPR036779">
    <property type="entry name" value="LysM_dom_sf"/>
</dbReference>
<dbReference type="InterPro" id="IPR011990">
    <property type="entry name" value="TPR-like_helical_dom_sf"/>
</dbReference>
<reference evidence="5" key="1">
    <citation type="submission" date="2016-07" db="EMBL/GenBank/DDBJ databases">
        <title>Frankia sp. NRRL B-16219 Genome sequencing.</title>
        <authorList>
            <person name="Ghodhbane-Gtari F."/>
            <person name="Swanson E."/>
            <person name="Gueddou A."/>
            <person name="Louati M."/>
            <person name="Nouioui I."/>
            <person name="Hezbri K."/>
            <person name="Abebe-Akele F."/>
            <person name="Simpson S."/>
            <person name="Morris K."/>
            <person name="Thomas K."/>
            <person name="Gtari M."/>
            <person name="Tisa L.S."/>
        </authorList>
    </citation>
    <scope>NUCLEOTIDE SEQUENCE [LARGE SCALE GENOMIC DNA]</scope>
    <source>
        <strain evidence="5">NRRL B-16219</strain>
    </source>
</reference>
<keyword evidence="5" id="KW-1185">Reference proteome</keyword>
<keyword evidence="2" id="KW-0472">Membrane</keyword>
<feature type="region of interest" description="Disordered" evidence="1">
    <location>
        <begin position="630"/>
        <end position="698"/>
    </location>
</feature>
<keyword evidence="2" id="KW-0812">Transmembrane</keyword>